<name>A0ABN8BCY9_CHISP</name>
<protein>
    <submittedName>
        <fullName evidence="1">Uncharacterized protein</fullName>
    </submittedName>
</protein>
<evidence type="ECO:0000313" key="2">
    <source>
        <dbReference type="Proteomes" id="UP001153292"/>
    </source>
</evidence>
<dbReference type="Proteomes" id="UP001153292">
    <property type="component" value="Chromosome 5"/>
</dbReference>
<evidence type="ECO:0000313" key="1">
    <source>
        <dbReference type="EMBL" id="CAH0406152.1"/>
    </source>
</evidence>
<proteinExistence type="predicted"/>
<keyword evidence="2" id="KW-1185">Reference proteome</keyword>
<sequence length="151" mass="17704">MEFFGYTVLGPQNYIKDIMRNDYHEPMKKEDVKKIMEKVEHDSTMPEMIKRPDVNTIRLIDCYIGRVNGFAYGSYQTFVKMKRKGVIKPTGPSDIYRLPPTTSVEYGWWQHDPELSNATWCQTCPRYPQPTSPNTLILDVVRKNNKYATLF</sequence>
<dbReference type="EMBL" id="OU963898">
    <property type="protein sequence ID" value="CAH0406152.1"/>
    <property type="molecule type" value="Genomic_DNA"/>
</dbReference>
<dbReference type="PANTHER" id="PTHR35263">
    <property type="entry name" value="TESTIS-EXPRESSED PROTEIN 49"/>
    <property type="match status" value="1"/>
</dbReference>
<dbReference type="PANTHER" id="PTHR35263:SF1">
    <property type="entry name" value="TESTIS-EXPRESSED PROTEIN 49"/>
    <property type="match status" value="1"/>
</dbReference>
<dbReference type="Pfam" id="PF22593">
    <property type="entry name" value="SPMIP11"/>
    <property type="match status" value="1"/>
</dbReference>
<gene>
    <name evidence="1" type="ORF">CHILSU_LOCUS9525</name>
</gene>
<dbReference type="InterPro" id="IPR038775">
    <property type="entry name" value="SPMIP11"/>
</dbReference>
<accession>A0ABN8BCY9</accession>
<reference evidence="1" key="1">
    <citation type="submission" date="2021-12" db="EMBL/GenBank/DDBJ databases">
        <authorList>
            <person name="King R."/>
        </authorList>
    </citation>
    <scope>NUCLEOTIDE SEQUENCE</scope>
</reference>
<organism evidence="1 2">
    <name type="scientific">Chilo suppressalis</name>
    <name type="common">Asiatic rice borer moth</name>
    <dbReference type="NCBI Taxonomy" id="168631"/>
    <lineage>
        <taxon>Eukaryota</taxon>
        <taxon>Metazoa</taxon>
        <taxon>Ecdysozoa</taxon>
        <taxon>Arthropoda</taxon>
        <taxon>Hexapoda</taxon>
        <taxon>Insecta</taxon>
        <taxon>Pterygota</taxon>
        <taxon>Neoptera</taxon>
        <taxon>Endopterygota</taxon>
        <taxon>Lepidoptera</taxon>
        <taxon>Glossata</taxon>
        <taxon>Ditrysia</taxon>
        <taxon>Pyraloidea</taxon>
        <taxon>Crambidae</taxon>
        <taxon>Crambinae</taxon>
        <taxon>Chilo</taxon>
    </lineage>
</organism>